<protein>
    <submittedName>
        <fullName evidence="5">NUDIX hydrolase</fullName>
        <ecNumber evidence="5">3.6.-.-</ecNumber>
    </submittedName>
</protein>
<dbReference type="PROSITE" id="PS51462">
    <property type="entry name" value="NUDIX"/>
    <property type="match status" value="1"/>
</dbReference>
<dbReference type="GO" id="GO:0016787">
    <property type="term" value="F:hydrolase activity"/>
    <property type="evidence" value="ECO:0007669"/>
    <property type="project" value="UniProtKB-KW"/>
</dbReference>
<evidence type="ECO:0000256" key="1">
    <source>
        <dbReference type="ARBA" id="ARBA00001946"/>
    </source>
</evidence>
<dbReference type="InterPro" id="IPR015797">
    <property type="entry name" value="NUDIX_hydrolase-like_dom_sf"/>
</dbReference>
<dbReference type="Proteomes" id="UP001254257">
    <property type="component" value="Unassembled WGS sequence"/>
</dbReference>
<comment type="caution">
    <text evidence="5">The sequence shown here is derived from an EMBL/GenBank/DDBJ whole genome shotgun (WGS) entry which is preliminary data.</text>
</comment>
<dbReference type="PANTHER" id="PTHR43046">
    <property type="entry name" value="GDP-MANNOSE MANNOSYL HYDROLASE"/>
    <property type="match status" value="1"/>
</dbReference>
<dbReference type="CDD" id="cd02883">
    <property type="entry name" value="NUDIX_Hydrolase"/>
    <property type="match status" value="1"/>
</dbReference>
<evidence type="ECO:0000256" key="3">
    <source>
        <dbReference type="RuleBase" id="RU003476"/>
    </source>
</evidence>
<dbReference type="EC" id="3.6.-.-" evidence="5"/>
<dbReference type="PRINTS" id="PR00502">
    <property type="entry name" value="NUDIXFAMILY"/>
</dbReference>
<proteinExistence type="inferred from homology"/>
<evidence type="ECO:0000259" key="4">
    <source>
        <dbReference type="PROSITE" id="PS51462"/>
    </source>
</evidence>
<name>A0ABU3SF84_9HYPH</name>
<dbReference type="RefSeq" id="WP_316021131.1">
    <property type="nucleotide sequence ID" value="NZ_JAWDID010000068.1"/>
</dbReference>
<dbReference type="InterPro" id="IPR020084">
    <property type="entry name" value="NUDIX_hydrolase_CS"/>
</dbReference>
<evidence type="ECO:0000313" key="6">
    <source>
        <dbReference type="Proteomes" id="UP001254257"/>
    </source>
</evidence>
<organism evidence="5 6">
    <name type="scientific">Bosea rubneri</name>
    <dbReference type="NCBI Taxonomy" id="3075434"/>
    <lineage>
        <taxon>Bacteria</taxon>
        <taxon>Pseudomonadati</taxon>
        <taxon>Pseudomonadota</taxon>
        <taxon>Alphaproteobacteria</taxon>
        <taxon>Hyphomicrobiales</taxon>
        <taxon>Boseaceae</taxon>
        <taxon>Bosea</taxon>
    </lineage>
</organism>
<sequence>MRTDETAGPVEYACALPIRGGRVLLGLRASHRRNRPSCWDTIGGHVEPGETADQALIRELQEEIGITPTTFAHFTTIETTESDGVSPALWHLFSVTGWDGGDPAIANDEHSEIRWFAFADARALSPLASEAYRPVFARLAEAP</sequence>
<dbReference type="InterPro" id="IPR020476">
    <property type="entry name" value="Nudix_hydrolase"/>
</dbReference>
<evidence type="ECO:0000313" key="5">
    <source>
        <dbReference type="EMBL" id="MDU0343414.1"/>
    </source>
</evidence>
<feature type="domain" description="Nudix hydrolase" evidence="4">
    <location>
        <begin position="8"/>
        <end position="138"/>
    </location>
</feature>
<keyword evidence="6" id="KW-1185">Reference proteome</keyword>
<dbReference type="Pfam" id="PF00293">
    <property type="entry name" value="NUDIX"/>
    <property type="match status" value="1"/>
</dbReference>
<comment type="cofactor">
    <cofactor evidence="1">
        <name>Mg(2+)</name>
        <dbReference type="ChEBI" id="CHEBI:18420"/>
    </cofactor>
</comment>
<gene>
    <name evidence="5" type="ORF">RKE40_26295</name>
</gene>
<comment type="similarity">
    <text evidence="3">Belongs to the Nudix hydrolase family.</text>
</comment>
<evidence type="ECO:0000256" key="2">
    <source>
        <dbReference type="ARBA" id="ARBA00022801"/>
    </source>
</evidence>
<dbReference type="PROSITE" id="PS00893">
    <property type="entry name" value="NUDIX_BOX"/>
    <property type="match status" value="1"/>
</dbReference>
<dbReference type="SUPFAM" id="SSF55811">
    <property type="entry name" value="Nudix"/>
    <property type="match status" value="1"/>
</dbReference>
<keyword evidence="2 3" id="KW-0378">Hydrolase</keyword>
<accession>A0ABU3SF84</accession>
<dbReference type="PANTHER" id="PTHR43046:SF14">
    <property type="entry name" value="MUTT_NUDIX FAMILY PROTEIN"/>
    <property type="match status" value="1"/>
</dbReference>
<dbReference type="EMBL" id="JAWDID010000068">
    <property type="protein sequence ID" value="MDU0343414.1"/>
    <property type="molecule type" value="Genomic_DNA"/>
</dbReference>
<dbReference type="Gene3D" id="3.90.79.10">
    <property type="entry name" value="Nucleoside Triphosphate Pyrophosphohydrolase"/>
    <property type="match status" value="1"/>
</dbReference>
<dbReference type="InterPro" id="IPR000086">
    <property type="entry name" value="NUDIX_hydrolase_dom"/>
</dbReference>
<reference evidence="5 6" key="1">
    <citation type="submission" date="2023-09" db="EMBL/GenBank/DDBJ databases">
        <title>Whole genome shotgun sequencing (WGS) of Bosea sp. ZW T0_25, isolated from stored onions (Allium cepa).</title>
        <authorList>
            <person name="Stoll D.A."/>
            <person name="Huch M."/>
        </authorList>
    </citation>
    <scope>NUCLEOTIDE SEQUENCE [LARGE SCALE GENOMIC DNA]</scope>
    <source>
        <strain evidence="5 6">ZW T0_25</strain>
    </source>
</reference>